<reference evidence="1" key="1">
    <citation type="journal article" date="2014" name="Front. Microbiol.">
        <title>High frequency of phylogenetically diverse reductive dehalogenase-homologous genes in deep subseafloor sedimentary metagenomes.</title>
        <authorList>
            <person name="Kawai M."/>
            <person name="Futagami T."/>
            <person name="Toyoda A."/>
            <person name="Takaki Y."/>
            <person name="Nishi S."/>
            <person name="Hori S."/>
            <person name="Arai W."/>
            <person name="Tsubouchi T."/>
            <person name="Morono Y."/>
            <person name="Uchiyama I."/>
            <person name="Ito T."/>
            <person name="Fujiyama A."/>
            <person name="Inagaki F."/>
            <person name="Takami H."/>
        </authorList>
    </citation>
    <scope>NUCLEOTIDE SEQUENCE</scope>
    <source>
        <strain evidence="1">Expedition CK06-06</strain>
    </source>
</reference>
<dbReference type="SUPFAM" id="SSF51735">
    <property type="entry name" value="NAD(P)-binding Rossmann-fold domains"/>
    <property type="match status" value="1"/>
</dbReference>
<protein>
    <recommendedName>
        <fullName evidence="2">Ketopantoate reductase N-terminal domain-containing protein</fullName>
    </recommendedName>
</protein>
<dbReference type="AlphaFoldDB" id="X0S3X9"/>
<dbReference type="InterPro" id="IPR036291">
    <property type="entry name" value="NAD(P)-bd_dom_sf"/>
</dbReference>
<name>X0S3X9_9ZZZZ</name>
<comment type="caution">
    <text evidence="1">The sequence shown here is derived from an EMBL/GenBank/DDBJ whole genome shotgun (WGS) entry which is preliminary data.</text>
</comment>
<organism evidence="1">
    <name type="scientific">marine sediment metagenome</name>
    <dbReference type="NCBI Taxonomy" id="412755"/>
    <lineage>
        <taxon>unclassified sequences</taxon>
        <taxon>metagenomes</taxon>
        <taxon>ecological metagenomes</taxon>
    </lineage>
</organism>
<dbReference type="Gene3D" id="3.40.50.720">
    <property type="entry name" value="NAD(P)-binding Rossmann-like Domain"/>
    <property type="match status" value="1"/>
</dbReference>
<proteinExistence type="predicted"/>
<evidence type="ECO:0000313" key="1">
    <source>
        <dbReference type="EMBL" id="GAF75783.1"/>
    </source>
</evidence>
<accession>X0S3X9</accession>
<evidence type="ECO:0008006" key="2">
    <source>
        <dbReference type="Google" id="ProtNLM"/>
    </source>
</evidence>
<feature type="non-terminal residue" evidence="1">
    <location>
        <position position="35"/>
    </location>
</feature>
<gene>
    <name evidence="1" type="ORF">S01H1_13432</name>
</gene>
<sequence length="35" mass="3604">MSSPIARATIIGDGAMGTLCSLLLAEHGSRVTMWG</sequence>
<dbReference type="EMBL" id="BARS01006930">
    <property type="protein sequence ID" value="GAF75783.1"/>
    <property type="molecule type" value="Genomic_DNA"/>
</dbReference>